<dbReference type="Gene3D" id="3.90.850.10">
    <property type="entry name" value="Fumarylacetoacetase-like, C-terminal domain"/>
    <property type="match status" value="1"/>
</dbReference>
<dbReference type="EMBL" id="CP021108">
    <property type="protein sequence ID" value="ARP83365.1"/>
    <property type="molecule type" value="Genomic_DNA"/>
</dbReference>
<protein>
    <recommendedName>
        <fullName evidence="2">Fumarylacetoacetase-like C-terminal domain-containing protein</fullName>
    </recommendedName>
</protein>
<feature type="domain" description="Fumarylacetoacetase-like C-terminal" evidence="2">
    <location>
        <begin position="140"/>
        <end position="279"/>
    </location>
</feature>
<dbReference type="GO" id="GO:0008684">
    <property type="term" value="F:2-oxopent-4-enoate hydratase activity"/>
    <property type="evidence" value="ECO:0007669"/>
    <property type="project" value="TreeGrafter"/>
</dbReference>
<evidence type="ECO:0000313" key="3">
    <source>
        <dbReference type="EMBL" id="ARP83365.1"/>
    </source>
</evidence>
<organism evidence="3 4">
    <name type="scientific">Bordetella genomosp. 8</name>
    <dbReference type="NCBI Taxonomy" id="1416806"/>
    <lineage>
        <taxon>Bacteria</taxon>
        <taxon>Pseudomonadati</taxon>
        <taxon>Pseudomonadota</taxon>
        <taxon>Betaproteobacteria</taxon>
        <taxon>Burkholderiales</taxon>
        <taxon>Alcaligenaceae</taxon>
        <taxon>Bordetella</taxon>
    </lineage>
</organism>
<name>A0A1W6YQK1_9BORD</name>
<sequence>MGRRPWPGCDAGEIGTVLRWRPTVRPARVAGNHADGSQHLEELKVTDVFDPAPAAALLARTWREGRQISEIPADIRPRNLAEGYALQDAFIKAYAAETGDREAGWKLGVGSVAAMQAAGTERPLVGRVLAGHRYDNGATVQVLCQAPITVEFEIAFVLGRDIAPGAAPSDPMQAVSSTHIAFELVLSRFINRRAVGWPSFVGDSVGFEASILGPRIDAAAIQRGVATVDVQADGQTRGTALSGDDAIDPTQMLRHLFDHACYHGLTLRTGDVVTTGAVARPFDIPAGKTELSARFLGQTLSAQVVPAQA</sequence>
<reference evidence="3 4" key="1">
    <citation type="submission" date="2017-05" db="EMBL/GenBank/DDBJ databases">
        <title>Complete and WGS of Bordetella genogroups.</title>
        <authorList>
            <person name="Spilker T."/>
            <person name="LiPuma J."/>
        </authorList>
    </citation>
    <scope>NUCLEOTIDE SEQUENCE [LARGE SCALE GENOMIC DNA]</scope>
    <source>
        <strain evidence="3 4">AU19157</strain>
    </source>
</reference>
<dbReference type="GO" id="GO:0005737">
    <property type="term" value="C:cytoplasm"/>
    <property type="evidence" value="ECO:0007669"/>
    <property type="project" value="TreeGrafter"/>
</dbReference>
<dbReference type="PANTHER" id="PTHR30143">
    <property type="entry name" value="ACID HYDRATASE"/>
    <property type="match status" value="1"/>
</dbReference>
<evidence type="ECO:0000313" key="4">
    <source>
        <dbReference type="Proteomes" id="UP000194151"/>
    </source>
</evidence>
<keyword evidence="4" id="KW-1185">Reference proteome</keyword>
<gene>
    <name evidence="3" type="ORF">CAL12_22805</name>
</gene>
<dbReference type="PANTHER" id="PTHR30143:SF0">
    <property type="entry name" value="2-KETO-4-PENTENOATE HYDRATASE"/>
    <property type="match status" value="1"/>
</dbReference>
<dbReference type="Pfam" id="PF01557">
    <property type="entry name" value="FAA_hydrolase"/>
    <property type="match status" value="1"/>
</dbReference>
<dbReference type="AlphaFoldDB" id="A0A1W6YQK1"/>
<dbReference type="STRING" id="1416806.CAL12_22805"/>
<dbReference type="KEGG" id="bgv:CAL12_22805"/>
<keyword evidence="1" id="KW-0456">Lyase</keyword>
<dbReference type="InterPro" id="IPR036663">
    <property type="entry name" value="Fumarylacetoacetase_C_sf"/>
</dbReference>
<dbReference type="InterPro" id="IPR011234">
    <property type="entry name" value="Fumarylacetoacetase-like_C"/>
</dbReference>
<dbReference type="Proteomes" id="UP000194151">
    <property type="component" value="Chromosome"/>
</dbReference>
<dbReference type="SUPFAM" id="SSF56529">
    <property type="entry name" value="FAH"/>
    <property type="match status" value="1"/>
</dbReference>
<dbReference type="InterPro" id="IPR050772">
    <property type="entry name" value="Hydratase-Decarb/MhpD_sf"/>
</dbReference>
<evidence type="ECO:0000256" key="1">
    <source>
        <dbReference type="ARBA" id="ARBA00023239"/>
    </source>
</evidence>
<accession>A0A1W6YQK1</accession>
<proteinExistence type="predicted"/>
<evidence type="ECO:0000259" key="2">
    <source>
        <dbReference type="Pfam" id="PF01557"/>
    </source>
</evidence>